<dbReference type="Gene3D" id="3.20.20.210">
    <property type="match status" value="1"/>
</dbReference>
<keyword evidence="5" id="KW-0489">Methyltransferase</keyword>
<sequence>MGQGEILTTVVGSYPAPSWFLAFPNRFHLRDAIMVTLKVQELAGIDVVSDGELMRFDPSHPETQGMIDYFIRPLEGVRTQFTREDIIAFRQEARLHYRNQPAGVVVSKIGVGTLNLPADFEFSRSLTTKPLKFTVTSPYMLSQVLLDRFYGDKQKLAWDIAEIFRQQVAEIDAEVIQVDEAHLTGHPEDWSWAAQVINHVLGAAKKGKAVHLCFGNYGGQTVQKGFWRNLVPFFNALNADHVVLEFARRGYEELEVFCDVKSELKLGIGVVDIKDNEVESPDEIANRIEVAVKVLGQERVRWVHPDCGLWMLHRTIADRKLVSLVKGRDLFLKGGS</sequence>
<reference evidence="5 6" key="1">
    <citation type="submission" date="2022-08" db="EMBL/GenBank/DDBJ databases">
        <title>Bacterial and archaeal communities from various locations to study Microbial Dark Matter (Phase II).</title>
        <authorList>
            <person name="Stepanauskas R."/>
        </authorList>
    </citation>
    <scope>NUCLEOTIDE SEQUENCE [LARGE SCALE GENOMIC DNA]</scope>
    <source>
        <strain evidence="5 6">PD1</strain>
    </source>
</reference>
<dbReference type="GO" id="GO:0032259">
    <property type="term" value="P:methylation"/>
    <property type="evidence" value="ECO:0007669"/>
    <property type="project" value="UniProtKB-KW"/>
</dbReference>
<proteinExistence type="predicted"/>
<comment type="caution">
    <text evidence="5">The sequence shown here is derived from an EMBL/GenBank/DDBJ whole genome shotgun (WGS) entry which is preliminary data.</text>
</comment>
<dbReference type="PANTHER" id="PTHR30519">
    <property type="entry name" value="5-METHYLTETRAHYDROPTEROYLTRIGLUTAMATE--HOMOCYSTEINE METHYLTRANSFERASE"/>
    <property type="match status" value="1"/>
</dbReference>
<protein>
    <submittedName>
        <fullName evidence="5">5-methyltetrahydropteroyltriglutamate--homocysteine methyltransferase</fullName>
        <ecNumber evidence="5">2.1.1.14</ecNumber>
    </submittedName>
</protein>
<accession>A0ABT2EK29</accession>
<dbReference type="CDD" id="cd03311">
    <property type="entry name" value="CIMS_C_terminal_like"/>
    <property type="match status" value="1"/>
</dbReference>
<gene>
    <name evidence="5" type="ORF">M2350_000702</name>
</gene>
<name>A0ABT2EK29_9BACT</name>
<keyword evidence="3" id="KW-0862">Zinc</keyword>
<evidence type="ECO:0000256" key="1">
    <source>
        <dbReference type="ARBA" id="ARBA00001947"/>
    </source>
</evidence>
<dbReference type="Pfam" id="PF01717">
    <property type="entry name" value="Meth_synt_2"/>
    <property type="match status" value="1"/>
</dbReference>
<comment type="cofactor">
    <cofactor evidence="1">
        <name>Zn(2+)</name>
        <dbReference type="ChEBI" id="CHEBI:29105"/>
    </cofactor>
</comment>
<dbReference type="SUPFAM" id="SSF51726">
    <property type="entry name" value="UROD/MetE-like"/>
    <property type="match status" value="1"/>
</dbReference>
<dbReference type="InterPro" id="IPR038071">
    <property type="entry name" value="UROD/MetE-like_sf"/>
</dbReference>
<evidence type="ECO:0000256" key="2">
    <source>
        <dbReference type="ARBA" id="ARBA00022723"/>
    </source>
</evidence>
<evidence type="ECO:0000313" key="6">
    <source>
        <dbReference type="Proteomes" id="UP001204798"/>
    </source>
</evidence>
<keyword evidence="2" id="KW-0479">Metal-binding</keyword>
<evidence type="ECO:0000256" key="3">
    <source>
        <dbReference type="ARBA" id="ARBA00022833"/>
    </source>
</evidence>
<evidence type="ECO:0000259" key="4">
    <source>
        <dbReference type="Pfam" id="PF01717"/>
    </source>
</evidence>
<keyword evidence="6" id="KW-1185">Reference proteome</keyword>
<dbReference type="EMBL" id="JANUCP010000001">
    <property type="protein sequence ID" value="MCS3918305.1"/>
    <property type="molecule type" value="Genomic_DNA"/>
</dbReference>
<feature type="domain" description="Cobalamin-independent methionine synthase MetE C-terminal/archaeal" evidence="4">
    <location>
        <begin position="29"/>
        <end position="325"/>
    </location>
</feature>
<dbReference type="GO" id="GO:0003871">
    <property type="term" value="F:5-methyltetrahydropteroyltriglutamate-homocysteine S-methyltransferase activity"/>
    <property type="evidence" value="ECO:0007669"/>
    <property type="project" value="UniProtKB-EC"/>
</dbReference>
<dbReference type="Proteomes" id="UP001204798">
    <property type="component" value="Unassembled WGS sequence"/>
</dbReference>
<evidence type="ECO:0000313" key="5">
    <source>
        <dbReference type="EMBL" id="MCS3918305.1"/>
    </source>
</evidence>
<dbReference type="EC" id="2.1.1.14" evidence="5"/>
<dbReference type="InterPro" id="IPR002629">
    <property type="entry name" value="Met_Synth_C/arc"/>
</dbReference>
<dbReference type="RefSeq" id="WP_259093963.1">
    <property type="nucleotide sequence ID" value="NZ_CP130454.1"/>
</dbReference>
<keyword evidence="5" id="KW-0808">Transferase</keyword>
<organism evidence="5 6">
    <name type="scientific">Candidatus Fervidibacter sacchari</name>
    <dbReference type="NCBI Taxonomy" id="1448929"/>
    <lineage>
        <taxon>Bacteria</taxon>
        <taxon>Candidatus Fervidibacterota</taxon>
        <taxon>Candidatus Fervidibacter</taxon>
    </lineage>
</organism>